<evidence type="ECO:0000313" key="11">
    <source>
        <dbReference type="Proteomes" id="UP000064201"/>
    </source>
</evidence>
<dbReference type="PATRIC" id="fig|106634.4.peg.609"/>
<dbReference type="PRINTS" id="PR01590">
    <property type="entry name" value="HTHFIS"/>
</dbReference>
<dbReference type="Gene3D" id="3.40.50.2300">
    <property type="match status" value="1"/>
</dbReference>
<dbReference type="InterPro" id="IPR025943">
    <property type="entry name" value="Sigma_54_int_dom_ATP-bd_2"/>
</dbReference>
<dbReference type="SUPFAM" id="SSF52172">
    <property type="entry name" value="CheY-like"/>
    <property type="match status" value="1"/>
</dbReference>
<dbReference type="PROSITE" id="PS50045">
    <property type="entry name" value="SIGMA54_INTERACT_4"/>
    <property type="match status" value="1"/>
</dbReference>
<dbReference type="InterPro" id="IPR002197">
    <property type="entry name" value="HTH_Fis"/>
</dbReference>
<dbReference type="EMBL" id="CP011367">
    <property type="protein sequence ID" value="AKJ94399.1"/>
    <property type="molecule type" value="Genomic_DNA"/>
</dbReference>
<dbReference type="GO" id="GO:0005524">
    <property type="term" value="F:ATP binding"/>
    <property type="evidence" value="ECO:0007669"/>
    <property type="project" value="UniProtKB-KW"/>
</dbReference>
<dbReference type="SMART" id="SM00448">
    <property type="entry name" value="REC"/>
    <property type="match status" value="1"/>
</dbReference>
<name>A0A0G3G1Y0_9GAMM</name>
<evidence type="ECO:0000256" key="2">
    <source>
        <dbReference type="ARBA" id="ARBA00022840"/>
    </source>
</evidence>
<evidence type="ECO:0000256" key="4">
    <source>
        <dbReference type="ARBA" id="ARBA00023125"/>
    </source>
</evidence>
<dbReference type="GO" id="GO:0043565">
    <property type="term" value="F:sequence-specific DNA binding"/>
    <property type="evidence" value="ECO:0007669"/>
    <property type="project" value="InterPro"/>
</dbReference>
<dbReference type="Gene3D" id="3.40.50.300">
    <property type="entry name" value="P-loop containing nucleotide triphosphate hydrolases"/>
    <property type="match status" value="1"/>
</dbReference>
<dbReference type="GO" id="GO:0000160">
    <property type="term" value="P:phosphorelay signal transduction system"/>
    <property type="evidence" value="ECO:0007669"/>
    <property type="project" value="InterPro"/>
</dbReference>
<organism evidence="10 11">
    <name type="scientific">Thioalkalivibrio versutus</name>
    <dbReference type="NCBI Taxonomy" id="106634"/>
    <lineage>
        <taxon>Bacteria</taxon>
        <taxon>Pseudomonadati</taxon>
        <taxon>Pseudomonadota</taxon>
        <taxon>Gammaproteobacteria</taxon>
        <taxon>Chromatiales</taxon>
        <taxon>Ectothiorhodospiraceae</taxon>
        <taxon>Thioalkalivibrio</taxon>
    </lineage>
</organism>
<dbReference type="PANTHER" id="PTHR32071:SF100">
    <property type="entry name" value="RESPONSE REGULATOR PROTEIN PILR"/>
    <property type="match status" value="1"/>
</dbReference>
<dbReference type="Gene3D" id="1.10.10.60">
    <property type="entry name" value="Homeodomain-like"/>
    <property type="match status" value="1"/>
</dbReference>
<feature type="domain" description="Response regulatory" evidence="9">
    <location>
        <begin position="5"/>
        <end position="119"/>
    </location>
</feature>
<evidence type="ECO:0000256" key="7">
    <source>
        <dbReference type="SAM" id="MobiDB-lite"/>
    </source>
</evidence>
<dbReference type="STRING" id="106634.TVD_02985"/>
<feature type="domain" description="Sigma-54 factor interaction" evidence="8">
    <location>
        <begin position="145"/>
        <end position="374"/>
    </location>
</feature>
<dbReference type="InterPro" id="IPR009057">
    <property type="entry name" value="Homeodomain-like_sf"/>
</dbReference>
<feature type="region of interest" description="Disordered" evidence="7">
    <location>
        <begin position="126"/>
        <end position="148"/>
    </location>
</feature>
<dbReference type="InterPro" id="IPR003593">
    <property type="entry name" value="AAA+_ATPase"/>
</dbReference>
<dbReference type="KEGG" id="tvr:TVD_02985"/>
<keyword evidence="4" id="KW-0238">DNA-binding</keyword>
<dbReference type="PANTHER" id="PTHR32071">
    <property type="entry name" value="TRANSCRIPTIONAL REGULATORY PROTEIN"/>
    <property type="match status" value="1"/>
</dbReference>
<keyword evidence="1" id="KW-0547">Nucleotide-binding</keyword>
<protein>
    <submittedName>
        <fullName evidence="10">Chemotaxis protein CheY</fullName>
    </submittedName>
</protein>
<evidence type="ECO:0000259" key="8">
    <source>
        <dbReference type="PROSITE" id="PS50045"/>
    </source>
</evidence>
<dbReference type="Proteomes" id="UP000064201">
    <property type="component" value="Chromosome"/>
</dbReference>
<gene>
    <name evidence="10" type="ORF">TVD_02985</name>
</gene>
<dbReference type="PROSITE" id="PS00676">
    <property type="entry name" value="SIGMA54_INTERACT_2"/>
    <property type="match status" value="1"/>
</dbReference>
<keyword evidence="11" id="KW-1185">Reference proteome</keyword>
<dbReference type="InterPro" id="IPR025662">
    <property type="entry name" value="Sigma_54_int_dom_ATP-bd_1"/>
</dbReference>
<evidence type="ECO:0000256" key="5">
    <source>
        <dbReference type="ARBA" id="ARBA00023163"/>
    </source>
</evidence>
<keyword evidence="6" id="KW-0597">Phosphoprotein</keyword>
<dbReference type="GO" id="GO:0006355">
    <property type="term" value="P:regulation of DNA-templated transcription"/>
    <property type="evidence" value="ECO:0007669"/>
    <property type="project" value="InterPro"/>
</dbReference>
<dbReference type="Pfam" id="PF00158">
    <property type="entry name" value="Sigma54_activat"/>
    <property type="match status" value="1"/>
</dbReference>
<sequence length="464" mass="50551">MSIRHVLVVDDEPDICELLEITLARMGLEATTATRLEPARALIAEHDFDLCLTDMRLPDGDGLDLVRHIQSERPELPVAVITAHGSVDTAVLALKLGAFDFVSKPVDLKQLRELIDAALRLEPAASIAEEPGDDATPATPDDSPLLGQSEPMQRLRATIHKLARSQAPVFISGESGSGKELVAREIHRLGPRAERPFVPVNCGAIPGELMESEFFGHRKGAFTGATQDHTGLFQSADGGTLFLDEVADLPLPMQVKLLRAIQERAIKPVGGTREIPVDVRILSATHHDLEKAVREGRFRQDLYYRLNVIELKVPPLRERRGDIERLATRILQRIGEQWQTGDLELAPDALAALQGHGFPGNVRELENILERAATLCEGPLIRAGNIDLPANGLGTEPTPGAEYGEPENGLDGAESALDDQLAAQERQAIATALQQTGGNRTAAARLLGLSFRQLRYRLKKLGIE</sequence>
<dbReference type="SUPFAM" id="SSF46689">
    <property type="entry name" value="Homeodomain-like"/>
    <property type="match status" value="1"/>
</dbReference>
<reference evidence="10 11" key="1">
    <citation type="submission" date="2015-04" db="EMBL/GenBank/DDBJ databases">
        <title>Complete Sequence for the Genome of the Thioalkalivibrio versutus D301.</title>
        <authorList>
            <person name="Mu T."/>
            <person name="Zhou J."/>
            <person name="Xu X."/>
        </authorList>
    </citation>
    <scope>NUCLEOTIDE SEQUENCE [LARGE SCALE GENOMIC DNA]</scope>
    <source>
        <strain evidence="10 11">D301</strain>
    </source>
</reference>
<dbReference type="SUPFAM" id="SSF52540">
    <property type="entry name" value="P-loop containing nucleoside triphosphate hydrolases"/>
    <property type="match status" value="1"/>
</dbReference>
<dbReference type="InterPro" id="IPR002078">
    <property type="entry name" value="Sigma_54_int"/>
</dbReference>
<feature type="modified residue" description="4-aspartylphosphate" evidence="6">
    <location>
        <position position="54"/>
    </location>
</feature>
<dbReference type="Pfam" id="PF00072">
    <property type="entry name" value="Response_reg"/>
    <property type="match status" value="1"/>
</dbReference>
<dbReference type="InterPro" id="IPR027417">
    <property type="entry name" value="P-loop_NTPase"/>
</dbReference>
<evidence type="ECO:0000259" key="9">
    <source>
        <dbReference type="PROSITE" id="PS50110"/>
    </source>
</evidence>
<dbReference type="Gene3D" id="1.10.8.60">
    <property type="match status" value="1"/>
</dbReference>
<dbReference type="InterPro" id="IPR025944">
    <property type="entry name" value="Sigma_54_int_dom_CS"/>
</dbReference>
<dbReference type="RefSeq" id="WP_047250780.1">
    <property type="nucleotide sequence ID" value="NZ_CP011367.1"/>
</dbReference>
<accession>A0A0G3G1Y0</accession>
<dbReference type="PROSITE" id="PS00675">
    <property type="entry name" value="SIGMA54_INTERACT_1"/>
    <property type="match status" value="1"/>
</dbReference>
<dbReference type="InterPro" id="IPR011006">
    <property type="entry name" value="CheY-like_superfamily"/>
</dbReference>
<keyword evidence="2" id="KW-0067">ATP-binding</keyword>
<dbReference type="FunFam" id="3.40.50.300:FF:000006">
    <property type="entry name" value="DNA-binding transcriptional regulator NtrC"/>
    <property type="match status" value="1"/>
</dbReference>
<dbReference type="SMART" id="SM00382">
    <property type="entry name" value="AAA"/>
    <property type="match status" value="1"/>
</dbReference>
<dbReference type="CDD" id="cd00009">
    <property type="entry name" value="AAA"/>
    <property type="match status" value="1"/>
</dbReference>
<dbReference type="Pfam" id="PF02954">
    <property type="entry name" value="HTH_8"/>
    <property type="match status" value="1"/>
</dbReference>
<dbReference type="AlphaFoldDB" id="A0A0G3G1Y0"/>
<dbReference type="InterPro" id="IPR058031">
    <property type="entry name" value="AAA_lid_NorR"/>
</dbReference>
<evidence type="ECO:0000313" key="10">
    <source>
        <dbReference type="EMBL" id="AKJ94399.1"/>
    </source>
</evidence>
<dbReference type="OrthoDB" id="9804019at2"/>
<proteinExistence type="predicted"/>
<keyword evidence="3" id="KW-0805">Transcription regulation</keyword>
<evidence type="ECO:0000256" key="1">
    <source>
        <dbReference type="ARBA" id="ARBA00022741"/>
    </source>
</evidence>
<dbReference type="InterPro" id="IPR001789">
    <property type="entry name" value="Sig_transdc_resp-reg_receiver"/>
</dbReference>
<keyword evidence="5" id="KW-0804">Transcription</keyword>
<evidence type="ECO:0000256" key="6">
    <source>
        <dbReference type="PROSITE-ProRule" id="PRU00169"/>
    </source>
</evidence>
<dbReference type="PROSITE" id="PS00688">
    <property type="entry name" value="SIGMA54_INTERACT_3"/>
    <property type="match status" value="1"/>
</dbReference>
<evidence type="ECO:0000256" key="3">
    <source>
        <dbReference type="ARBA" id="ARBA00023015"/>
    </source>
</evidence>
<dbReference type="Pfam" id="PF25601">
    <property type="entry name" value="AAA_lid_14"/>
    <property type="match status" value="1"/>
</dbReference>
<dbReference type="PROSITE" id="PS50110">
    <property type="entry name" value="RESPONSE_REGULATORY"/>
    <property type="match status" value="1"/>
</dbReference>